<evidence type="ECO:0000256" key="4">
    <source>
        <dbReference type="SAM" id="MobiDB-lite"/>
    </source>
</evidence>
<keyword evidence="3" id="KW-0238">DNA-binding</keyword>
<evidence type="ECO:0000313" key="6">
    <source>
        <dbReference type="EMBL" id="NIH58683.1"/>
    </source>
</evidence>
<gene>
    <name evidence="6" type="ORF">FB473_003380</name>
</gene>
<dbReference type="InterPro" id="IPR036086">
    <property type="entry name" value="ParB/Sulfiredoxin_sf"/>
</dbReference>
<proteinExistence type="inferred from homology"/>
<name>A0ABX0SJX8_9ACTN</name>
<protein>
    <submittedName>
        <fullName evidence="6">ParB family chromosome partitioning protein</fullName>
    </submittedName>
</protein>
<dbReference type="Pfam" id="PF17762">
    <property type="entry name" value="HTH_ParB"/>
    <property type="match status" value="1"/>
</dbReference>
<dbReference type="InterPro" id="IPR050336">
    <property type="entry name" value="Chromosome_partition/occlusion"/>
</dbReference>
<feature type="compositionally biased region" description="Polar residues" evidence="4">
    <location>
        <begin position="26"/>
        <end position="39"/>
    </location>
</feature>
<evidence type="ECO:0000256" key="1">
    <source>
        <dbReference type="ARBA" id="ARBA00006295"/>
    </source>
</evidence>
<dbReference type="RefSeq" id="WP_167171597.1">
    <property type="nucleotide sequence ID" value="NZ_BAAAOO010000006.1"/>
</dbReference>
<feature type="domain" description="ParB-like N-terminal" evidence="5">
    <location>
        <begin position="49"/>
        <end position="138"/>
    </location>
</feature>
<feature type="region of interest" description="Disordered" evidence="4">
    <location>
        <begin position="1"/>
        <end position="45"/>
    </location>
</feature>
<dbReference type="Gene3D" id="3.90.1530.30">
    <property type="match status" value="1"/>
</dbReference>
<dbReference type="InterPro" id="IPR003115">
    <property type="entry name" value="ParB_N"/>
</dbReference>
<dbReference type="PANTHER" id="PTHR33375:SF1">
    <property type="entry name" value="CHROMOSOME-PARTITIONING PROTEIN PARB-RELATED"/>
    <property type="match status" value="1"/>
</dbReference>
<evidence type="ECO:0000259" key="5">
    <source>
        <dbReference type="SMART" id="SM00470"/>
    </source>
</evidence>
<comment type="caution">
    <text evidence="6">The sequence shown here is derived from an EMBL/GenBank/DDBJ whole genome shotgun (WGS) entry which is preliminary data.</text>
</comment>
<dbReference type="NCBIfam" id="TIGR00180">
    <property type="entry name" value="parB_part"/>
    <property type="match status" value="1"/>
</dbReference>
<evidence type="ECO:0000256" key="2">
    <source>
        <dbReference type="ARBA" id="ARBA00022829"/>
    </source>
</evidence>
<keyword evidence="2" id="KW-0159">Chromosome partition</keyword>
<accession>A0ABX0SJX8</accession>
<feature type="region of interest" description="Disordered" evidence="4">
    <location>
        <begin position="242"/>
        <end position="264"/>
    </location>
</feature>
<evidence type="ECO:0000256" key="3">
    <source>
        <dbReference type="ARBA" id="ARBA00023125"/>
    </source>
</evidence>
<dbReference type="InterPro" id="IPR041468">
    <property type="entry name" value="HTH_ParB/Spo0J"/>
</dbReference>
<dbReference type="EMBL" id="JAAMOZ010000004">
    <property type="protein sequence ID" value="NIH58683.1"/>
    <property type="molecule type" value="Genomic_DNA"/>
</dbReference>
<evidence type="ECO:0000313" key="7">
    <source>
        <dbReference type="Proteomes" id="UP000749311"/>
    </source>
</evidence>
<dbReference type="Pfam" id="PF23552">
    <property type="entry name" value="ParB_C"/>
    <property type="match status" value="1"/>
</dbReference>
<feature type="compositionally biased region" description="Basic and acidic residues" evidence="4">
    <location>
        <begin position="245"/>
        <end position="264"/>
    </location>
</feature>
<dbReference type="SUPFAM" id="SSF110849">
    <property type="entry name" value="ParB/Sulfiredoxin"/>
    <property type="match status" value="1"/>
</dbReference>
<keyword evidence="7" id="KW-1185">Reference proteome</keyword>
<dbReference type="Proteomes" id="UP000749311">
    <property type="component" value="Unassembled WGS sequence"/>
</dbReference>
<dbReference type="Pfam" id="PF02195">
    <property type="entry name" value="ParB_N"/>
    <property type="match status" value="1"/>
</dbReference>
<organism evidence="6 7">
    <name type="scientific">Brooklawnia cerclae</name>
    <dbReference type="NCBI Taxonomy" id="349934"/>
    <lineage>
        <taxon>Bacteria</taxon>
        <taxon>Bacillati</taxon>
        <taxon>Actinomycetota</taxon>
        <taxon>Actinomycetes</taxon>
        <taxon>Propionibacteriales</taxon>
        <taxon>Propionibacteriaceae</taxon>
        <taxon>Brooklawnia</taxon>
    </lineage>
</organism>
<sequence>MSPQRPGGLGRGLGELFQRTDLEAVETSQRQVPSDQQASAPMEDGSWFAEIPVADIVPNPDQPRKTFDEDALQELADSVRDVGLLQPVVVRRRGDGYELIMGERRWRAHQLAGLEKIPAIVRATDDGDMLRDALLENLHRSQLNPLEEAAAYRQLLDDFGCTKEELATRVQRSRPHISNTLRLLNLPSPVQRRVAAGVLSAGHARAILMLDDPLDQERLAQRIVAEGMSVRAAEEAVTLMVRASESGRPDRAGGSGDRRKREVPEDVRVAATTLADRLDTRVQVSVGSRKGKLTIEFADRHDLERILAILSPEDAARL</sequence>
<dbReference type="InterPro" id="IPR057240">
    <property type="entry name" value="ParB_dimer_C"/>
</dbReference>
<dbReference type="Gene3D" id="1.10.10.2830">
    <property type="match status" value="1"/>
</dbReference>
<dbReference type="SMART" id="SM00470">
    <property type="entry name" value="ParB"/>
    <property type="match status" value="1"/>
</dbReference>
<dbReference type="CDD" id="cd16393">
    <property type="entry name" value="SPO0J_N"/>
    <property type="match status" value="1"/>
</dbReference>
<reference evidence="6 7" key="1">
    <citation type="submission" date="2020-02" db="EMBL/GenBank/DDBJ databases">
        <title>Sequencing the genomes of 1000 actinobacteria strains.</title>
        <authorList>
            <person name="Klenk H.-P."/>
        </authorList>
    </citation>
    <scope>NUCLEOTIDE SEQUENCE [LARGE SCALE GENOMIC DNA]</scope>
    <source>
        <strain evidence="6 7">DSM 19609</strain>
    </source>
</reference>
<dbReference type="SUPFAM" id="SSF109709">
    <property type="entry name" value="KorB DNA-binding domain-like"/>
    <property type="match status" value="1"/>
</dbReference>
<comment type="similarity">
    <text evidence="1">Belongs to the ParB family.</text>
</comment>
<dbReference type="PANTHER" id="PTHR33375">
    <property type="entry name" value="CHROMOSOME-PARTITIONING PROTEIN PARB-RELATED"/>
    <property type="match status" value="1"/>
</dbReference>
<dbReference type="InterPro" id="IPR004437">
    <property type="entry name" value="ParB/RepB/Spo0J"/>
</dbReference>